<protein>
    <submittedName>
        <fullName evidence="1">Uncharacterized protein</fullName>
    </submittedName>
</protein>
<gene>
    <name evidence="1" type="ORF">IWW36_005548</name>
</gene>
<sequence length="150" mass="17491">MLLNVQSLRFKRYSSGAVPRTKSFLLVSARSMGFSNRTKSTLLQRRLELWDEEHKRQEQTKESDIDSVEMTISMLGQLRKAVANQSRPLELARKYNQKYAKKYAVSIVNDNILWDMQRPLPPNAKKLDFFRFDKATDPIANSVYWHSAAH</sequence>
<name>A0A9W8I2Z8_9FUNG</name>
<comment type="caution">
    <text evidence="1">The sequence shown here is derived from an EMBL/GenBank/DDBJ whole genome shotgun (WGS) entry which is preliminary data.</text>
</comment>
<organism evidence="1 2">
    <name type="scientific">Coemansia brasiliensis</name>
    <dbReference type="NCBI Taxonomy" id="2650707"/>
    <lineage>
        <taxon>Eukaryota</taxon>
        <taxon>Fungi</taxon>
        <taxon>Fungi incertae sedis</taxon>
        <taxon>Zoopagomycota</taxon>
        <taxon>Kickxellomycotina</taxon>
        <taxon>Kickxellomycetes</taxon>
        <taxon>Kickxellales</taxon>
        <taxon>Kickxellaceae</taxon>
        <taxon>Coemansia</taxon>
    </lineage>
</organism>
<evidence type="ECO:0000313" key="2">
    <source>
        <dbReference type="Proteomes" id="UP001139887"/>
    </source>
</evidence>
<dbReference type="OrthoDB" id="5515226at2759"/>
<reference evidence="1" key="1">
    <citation type="submission" date="2022-07" db="EMBL/GenBank/DDBJ databases">
        <title>Phylogenomic reconstructions and comparative analyses of Kickxellomycotina fungi.</title>
        <authorList>
            <person name="Reynolds N.K."/>
            <person name="Stajich J.E."/>
            <person name="Barry K."/>
            <person name="Grigoriev I.V."/>
            <person name="Crous P."/>
            <person name="Smith M.E."/>
        </authorList>
    </citation>
    <scope>NUCLEOTIDE SEQUENCE</scope>
    <source>
        <strain evidence="1">NRRL 1566</strain>
    </source>
</reference>
<dbReference type="AlphaFoldDB" id="A0A9W8I2Z8"/>
<feature type="non-terminal residue" evidence="1">
    <location>
        <position position="150"/>
    </location>
</feature>
<evidence type="ECO:0000313" key="1">
    <source>
        <dbReference type="EMBL" id="KAJ2843486.1"/>
    </source>
</evidence>
<keyword evidence="2" id="KW-1185">Reference proteome</keyword>
<dbReference type="Gene3D" id="3.10.20.30">
    <property type="match status" value="1"/>
</dbReference>
<accession>A0A9W8I2Z8</accession>
<dbReference type="InterPro" id="IPR012675">
    <property type="entry name" value="Beta-grasp_dom_sf"/>
</dbReference>
<dbReference type="Proteomes" id="UP001139887">
    <property type="component" value="Unassembled WGS sequence"/>
</dbReference>
<dbReference type="EMBL" id="JANBUW010001396">
    <property type="protein sequence ID" value="KAJ2843486.1"/>
    <property type="molecule type" value="Genomic_DNA"/>
</dbReference>
<proteinExistence type="predicted"/>